<name>A0ABP8IE32_9BACT</name>
<sequence>MTTPHRRRSRTLIYLALPFALYLLFNILGGALYALAVMGEHHMRNRTLYSASLAEARHTGGFADTVLVTPRRLQLGDYEVQFDDCWLEQLRSSHRPAWYRPRVERLNNRAAIYLHYRVSYQGRPLPGYQDAVTVYSEEGGQGSFSPRLERQRLEVYTEILPDSTLNLKLPLSLCLQYLSGKGPKTCAAAYPVSAQKWLERQARPAASDAKTGQ</sequence>
<gene>
    <name evidence="2" type="ORF">GCM10023185_21440</name>
</gene>
<protein>
    <submittedName>
        <fullName evidence="2">Uncharacterized protein</fullName>
    </submittedName>
</protein>
<evidence type="ECO:0000313" key="3">
    <source>
        <dbReference type="Proteomes" id="UP001501153"/>
    </source>
</evidence>
<feature type="transmembrane region" description="Helical" evidence="1">
    <location>
        <begin position="12"/>
        <end position="36"/>
    </location>
</feature>
<keyword evidence="1" id="KW-0472">Membrane</keyword>
<dbReference type="RefSeq" id="WP_345236036.1">
    <property type="nucleotide sequence ID" value="NZ_BAABGZ010000021.1"/>
</dbReference>
<comment type="caution">
    <text evidence="2">The sequence shown here is derived from an EMBL/GenBank/DDBJ whole genome shotgun (WGS) entry which is preliminary data.</text>
</comment>
<organism evidence="2 3">
    <name type="scientific">Hymenobacter saemangeumensis</name>
    <dbReference type="NCBI Taxonomy" id="1084522"/>
    <lineage>
        <taxon>Bacteria</taxon>
        <taxon>Pseudomonadati</taxon>
        <taxon>Bacteroidota</taxon>
        <taxon>Cytophagia</taxon>
        <taxon>Cytophagales</taxon>
        <taxon>Hymenobacteraceae</taxon>
        <taxon>Hymenobacter</taxon>
    </lineage>
</organism>
<proteinExistence type="predicted"/>
<dbReference type="EMBL" id="BAABGZ010000021">
    <property type="protein sequence ID" value="GAA4356994.1"/>
    <property type="molecule type" value="Genomic_DNA"/>
</dbReference>
<keyword evidence="1" id="KW-0812">Transmembrane</keyword>
<keyword evidence="1" id="KW-1133">Transmembrane helix</keyword>
<evidence type="ECO:0000256" key="1">
    <source>
        <dbReference type="SAM" id="Phobius"/>
    </source>
</evidence>
<dbReference type="Proteomes" id="UP001501153">
    <property type="component" value="Unassembled WGS sequence"/>
</dbReference>
<accession>A0ABP8IE32</accession>
<keyword evidence="3" id="KW-1185">Reference proteome</keyword>
<reference evidence="3" key="1">
    <citation type="journal article" date="2019" name="Int. J. Syst. Evol. Microbiol.">
        <title>The Global Catalogue of Microorganisms (GCM) 10K type strain sequencing project: providing services to taxonomists for standard genome sequencing and annotation.</title>
        <authorList>
            <consortium name="The Broad Institute Genomics Platform"/>
            <consortium name="The Broad Institute Genome Sequencing Center for Infectious Disease"/>
            <person name="Wu L."/>
            <person name="Ma J."/>
        </authorList>
    </citation>
    <scope>NUCLEOTIDE SEQUENCE [LARGE SCALE GENOMIC DNA]</scope>
    <source>
        <strain evidence="3">JCM 17923</strain>
    </source>
</reference>
<evidence type="ECO:0000313" key="2">
    <source>
        <dbReference type="EMBL" id="GAA4356994.1"/>
    </source>
</evidence>